<evidence type="ECO:0000313" key="2">
    <source>
        <dbReference type="Proteomes" id="UP000009374"/>
    </source>
</evidence>
<evidence type="ECO:0000313" key="1">
    <source>
        <dbReference type="EMBL" id="EES52672.1"/>
    </source>
</evidence>
<dbReference type="Gene3D" id="2.40.160.60">
    <property type="entry name" value="Outer membrane protein transport protein (OMPP1/FadL/TodX)"/>
    <property type="match status" value="1"/>
</dbReference>
<dbReference type="AlphaFoldDB" id="C6HXC0"/>
<gene>
    <name evidence="1" type="ORF">UBAL3_92050042</name>
</gene>
<reference evidence="1 2" key="1">
    <citation type="journal article" date="2009" name="Appl. Environ. Microbiol.">
        <title>Community genomic and proteomic analyses of chemoautotrophic iron-oxidizing "Leptospirillum rubarum" (Group II) and "Leptospirillum ferrodiazotrophum" (Group III) bacteria in acid mine drainage biofilms.</title>
        <authorList>
            <person name="Goltsman D.S."/>
            <person name="Denef V.J."/>
            <person name="Singer S.W."/>
            <person name="VerBerkmoes N.C."/>
            <person name="Lefsrud M."/>
            <person name="Mueller R.S."/>
            <person name="Dick G.J."/>
            <person name="Sun C.L."/>
            <person name="Wheeler K.E."/>
            <person name="Zemla A."/>
            <person name="Baker B.J."/>
            <person name="Hauser L."/>
            <person name="Land M."/>
            <person name="Shah M.B."/>
            <person name="Thelen M.P."/>
            <person name="Hettich R.L."/>
            <person name="Banfield J.F."/>
        </authorList>
    </citation>
    <scope>NUCLEOTIDE SEQUENCE [LARGE SCALE GENOMIC DNA]</scope>
</reference>
<organism evidence="1 2">
    <name type="scientific">Leptospirillum ferrodiazotrophum</name>
    <dbReference type="NCBI Taxonomy" id="412449"/>
    <lineage>
        <taxon>Bacteria</taxon>
        <taxon>Pseudomonadati</taxon>
        <taxon>Nitrospirota</taxon>
        <taxon>Nitrospiria</taxon>
        <taxon>Nitrospirales</taxon>
        <taxon>Nitrospiraceae</taxon>
        <taxon>Leptospirillum</taxon>
    </lineage>
</organism>
<proteinExistence type="predicted"/>
<dbReference type="EMBL" id="GG693873">
    <property type="protein sequence ID" value="EES52672.1"/>
    <property type="molecule type" value="Genomic_DNA"/>
</dbReference>
<protein>
    <submittedName>
        <fullName evidence="1">Uncharacterized protein</fullName>
    </submittedName>
</protein>
<dbReference type="Proteomes" id="UP000009374">
    <property type="component" value="Unassembled WGS sequence"/>
</dbReference>
<accession>C6HXC0</accession>
<sequence>MMKKTTMHHFRIPLAGALFGVMMILSCLARPALAGPSGVAGTALFEQFPMLYQGVAVEGMGGAFTAVANDENAPFYNPAGLDNIQDTTFAILNISGEVSYPTLYPNLYNSVQGLGSGNTSGYINAFNNVAGQTMYARVGDWSNYTTHDFSIGILSNNQMAAVANATPTTNNLASAAALSDTGIVVSGAMGFFNHHLQIGGTIMGLEQYFFNLPALSVTQVSSFSSTLTSNLANGFGIVGNLGAIYHFDAPLNPTIGASILNVGTASFGSAGSLPQIINTGIGIDPDIGFGQLIADIDYVDITNYLYYTGDSLWLHTRFGVQYKFPYILTLSAGVYEGYPTVGAGIDLWAARLNASYYTEEASPIPGLEPNHILALQVAFGWM</sequence>
<dbReference type="PROSITE" id="PS51257">
    <property type="entry name" value="PROKAR_LIPOPROTEIN"/>
    <property type="match status" value="1"/>
</dbReference>
<keyword evidence="2" id="KW-1185">Reference proteome</keyword>
<name>C6HXC0_9BACT</name>